<gene>
    <name evidence="5" type="ORF">KJP28_01410</name>
</gene>
<proteinExistence type="predicted"/>
<keyword evidence="2" id="KW-0813">Transport</keyword>
<protein>
    <submittedName>
        <fullName evidence="5">ABC transporter substrate-binding protein</fullName>
    </submittedName>
</protein>
<evidence type="ECO:0000313" key="5">
    <source>
        <dbReference type="EMBL" id="MBV7377564.1"/>
    </source>
</evidence>
<evidence type="ECO:0000256" key="3">
    <source>
        <dbReference type="SAM" id="SignalP"/>
    </source>
</evidence>
<keyword evidence="2" id="KW-0029">Amino-acid transport</keyword>
<dbReference type="Proteomes" id="UP000756530">
    <property type="component" value="Unassembled WGS sequence"/>
</dbReference>
<evidence type="ECO:0000256" key="2">
    <source>
        <dbReference type="ARBA" id="ARBA00022970"/>
    </source>
</evidence>
<feature type="chain" id="PRO_5047409160" evidence="3">
    <location>
        <begin position="27"/>
        <end position="406"/>
    </location>
</feature>
<dbReference type="CDD" id="cd06327">
    <property type="entry name" value="PBP1_SBP-like"/>
    <property type="match status" value="1"/>
</dbReference>
<sequence>MKLQKSLNGAALLLASTALVAAPAFADFSDDVIRIGIMNDQSGPYADNCGPGSVTSARLAVEDHGGAIDGTPIEIVVADDQNKPDIGVSQALKWIEEEGVDAIVGCSASSIALAVADIMGEQNKPYLVAGSATTETTNSKCNAMTTNWAFNTYTLAKGSVQAQLDQGLDSWYFITVDYTFGKAWQEDATRFIEAAGGEVVGSTLHPLGATDFSSQLLQAQASGAKVIGIANAGGDLANVLKQAREFGILGSEQAIAPLGLQVNNVHAIGLGATQGLTVSAPAYWAMNDETKAFTERYGEAFDDRYPNESQLVTYSAVNHLLKSMEETGSDDGESVMAAMRDMPITDMISDGVSIRADGVINRPMIKVQVKTPETSGGEWDYYDVQGWIDADDVWPSLENSECPLVE</sequence>
<feature type="signal peptide" evidence="3">
    <location>
        <begin position="1"/>
        <end position="26"/>
    </location>
</feature>
<evidence type="ECO:0000256" key="1">
    <source>
        <dbReference type="ARBA" id="ARBA00022729"/>
    </source>
</evidence>
<organism evidence="5 6">
    <name type="scientific">Maritimibacter dapengensis</name>
    <dbReference type="NCBI Taxonomy" id="2836868"/>
    <lineage>
        <taxon>Bacteria</taxon>
        <taxon>Pseudomonadati</taxon>
        <taxon>Pseudomonadota</taxon>
        <taxon>Alphaproteobacteria</taxon>
        <taxon>Rhodobacterales</taxon>
        <taxon>Roseobacteraceae</taxon>
        <taxon>Maritimibacter</taxon>
    </lineage>
</organism>
<evidence type="ECO:0000313" key="6">
    <source>
        <dbReference type="Proteomes" id="UP000756530"/>
    </source>
</evidence>
<dbReference type="PANTHER" id="PTHR30483:SF6">
    <property type="entry name" value="PERIPLASMIC BINDING PROTEIN OF ABC TRANSPORTER FOR NATURAL AMINO ACIDS"/>
    <property type="match status" value="1"/>
</dbReference>
<feature type="domain" description="Leucine-binding protein" evidence="4">
    <location>
        <begin position="33"/>
        <end position="370"/>
    </location>
</feature>
<dbReference type="Pfam" id="PF13458">
    <property type="entry name" value="Peripla_BP_6"/>
    <property type="match status" value="1"/>
</dbReference>
<keyword evidence="6" id="KW-1185">Reference proteome</keyword>
<dbReference type="EMBL" id="JAHUZE010000001">
    <property type="protein sequence ID" value="MBV7377564.1"/>
    <property type="molecule type" value="Genomic_DNA"/>
</dbReference>
<dbReference type="InterPro" id="IPR028081">
    <property type="entry name" value="Leu-bd"/>
</dbReference>
<evidence type="ECO:0000259" key="4">
    <source>
        <dbReference type="Pfam" id="PF13458"/>
    </source>
</evidence>
<dbReference type="RefSeq" id="WP_218390444.1">
    <property type="nucleotide sequence ID" value="NZ_JAHUZE010000001.1"/>
</dbReference>
<dbReference type="PANTHER" id="PTHR30483">
    <property type="entry name" value="LEUCINE-SPECIFIC-BINDING PROTEIN"/>
    <property type="match status" value="1"/>
</dbReference>
<reference evidence="5 6" key="1">
    <citation type="submission" date="2021-05" db="EMBL/GenBank/DDBJ databases">
        <title>Culturable bacteria isolated from Daya Bay.</title>
        <authorList>
            <person name="Zheng W."/>
            <person name="Yu S."/>
            <person name="Huang Y."/>
        </authorList>
    </citation>
    <scope>NUCLEOTIDE SEQUENCE [LARGE SCALE GENOMIC DNA]</scope>
    <source>
        <strain evidence="5 6">DP4N28-5</strain>
    </source>
</reference>
<keyword evidence="1 3" id="KW-0732">Signal</keyword>
<dbReference type="InterPro" id="IPR051010">
    <property type="entry name" value="BCAA_transport"/>
</dbReference>
<comment type="caution">
    <text evidence="5">The sequence shown here is derived from an EMBL/GenBank/DDBJ whole genome shotgun (WGS) entry which is preliminary data.</text>
</comment>
<name>A0ABS6SXD4_9RHOB</name>
<accession>A0ABS6SXD4</accession>